<evidence type="ECO:0000313" key="2">
    <source>
        <dbReference type="EMBL" id="APD74314.1"/>
    </source>
</evidence>
<reference evidence="2" key="1">
    <citation type="submission" date="2016-08" db="EMBL/GenBank/DDBJ databases">
        <title>VSG repertoire of Trypanosoma brucei EATRO 1125.</title>
        <authorList>
            <person name="Cross G.A."/>
        </authorList>
    </citation>
    <scope>NUCLEOTIDE SEQUENCE</scope>
    <source>
        <strain evidence="2">EATRO 1125</strain>
    </source>
</reference>
<feature type="compositionally biased region" description="Polar residues" evidence="1">
    <location>
        <begin position="140"/>
        <end position="150"/>
    </location>
</feature>
<accession>A0A1J0R9A2</accession>
<dbReference type="VEuPathDB" id="TriTrypDB:Tbg972.3.70"/>
<sequence>MFKPTAAVTLTLVFICKEQHADFPAQEISITAVTTPCHELQYLKKLIGHLEGQFQAASNDFKDLAADFTQLTISHACSTSPPTKQAVVALLAAAAEAMHEQEAIIKGGRIPVTKLLSALKDRRAQTRTLIMSALDKLTLSGGSNPQTEQAGLSRASDGQCDVQATGDGKNDDTCDTEVTAGAHNDATAITELPTIENIQFIPDTRFSPPSYNLKIASAGDVDGSAGSMRVGKTGVCAVTPTDDSSSVGALTKAFGIVSATRDKSLDVHSKTSLFKPAGKNAGCEDENTDEKNS</sequence>
<feature type="region of interest" description="Disordered" evidence="1">
    <location>
        <begin position="140"/>
        <end position="172"/>
    </location>
</feature>
<organism evidence="2">
    <name type="scientific">Trypanosoma brucei</name>
    <dbReference type="NCBI Taxonomy" id="5691"/>
    <lineage>
        <taxon>Eukaryota</taxon>
        <taxon>Discoba</taxon>
        <taxon>Euglenozoa</taxon>
        <taxon>Kinetoplastea</taxon>
        <taxon>Metakinetoplastina</taxon>
        <taxon>Trypanosomatida</taxon>
        <taxon>Trypanosomatidae</taxon>
        <taxon>Trypanosoma</taxon>
    </lineage>
</organism>
<dbReference type="AlphaFoldDB" id="A0A1J0R9A2"/>
<evidence type="ECO:0000256" key="1">
    <source>
        <dbReference type="SAM" id="MobiDB-lite"/>
    </source>
</evidence>
<dbReference type="VEuPathDB" id="TriTrypDB:Tb427_000471500"/>
<feature type="compositionally biased region" description="Acidic residues" evidence="1">
    <location>
        <begin position="283"/>
        <end position="293"/>
    </location>
</feature>
<feature type="region of interest" description="Disordered" evidence="1">
    <location>
        <begin position="270"/>
        <end position="293"/>
    </location>
</feature>
<dbReference type="EMBL" id="KX700358">
    <property type="protein sequence ID" value="APD74314.1"/>
    <property type="molecule type" value="Genomic_DNA"/>
</dbReference>
<proteinExistence type="predicted"/>
<dbReference type="SUPFAM" id="SSF58087">
    <property type="entry name" value="Variant surface glycoprotein (N-terminal domain)"/>
    <property type="match status" value="1"/>
</dbReference>
<name>A0A1J0R9A2_9TRYP</name>
<protein>
    <submittedName>
        <fullName evidence="2">Variant surface glycoprotein 1125.2902</fullName>
    </submittedName>
</protein>